<dbReference type="Pfam" id="PF01128">
    <property type="entry name" value="IspD"/>
    <property type="match status" value="1"/>
</dbReference>
<organism evidence="3 4">
    <name type="scientific">Brachybacterium paraconglomeratum</name>
    <dbReference type="NCBI Taxonomy" id="173362"/>
    <lineage>
        <taxon>Bacteria</taxon>
        <taxon>Bacillati</taxon>
        <taxon>Actinomycetota</taxon>
        <taxon>Actinomycetes</taxon>
        <taxon>Micrococcales</taxon>
        <taxon>Dermabacteraceae</taxon>
        <taxon>Brachybacterium</taxon>
    </lineage>
</organism>
<keyword evidence="2" id="KW-0548">Nucleotidyltransferase</keyword>
<dbReference type="AlphaFoldDB" id="A0A426SQ41"/>
<comment type="caution">
    <text evidence="3">The sequence shown here is derived from an EMBL/GenBank/DDBJ whole genome shotgun (WGS) entry which is preliminary data.</text>
</comment>
<dbReference type="Gene3D" id="3.90.550.10">
    <property type="entry name" value="Spore Coat Polysaccharide Biosynthesis Protein SpsA, Chain A"/>
    <property type="match status" value="1"/>
</dbReference>
<accession>A0A426SQ41</accession>
<sequence>MTSSSAPGRVRPLVLALAPPAPGISHDAETPSLETLGGSRLIERLLGTLHALGLPAPVVVARSEAAGHLRALLDPRLRVLAVDGDRRRALRAALDACDDPLLLVHDAERALTPQTVIAEVLASLHGGLDAVVPVVAMTDSVKEVLPGGLRNVDRSTLAGLQSPRLLRREVLEAALDPAQTPAEQAPPGGRFDEIHAALAAGARVGTVQGSHSGFAVLDRLTLWQAQISLGLARDTSHRRGLARRG</sequence>
<name>A0A426SQ41_9MICO</name>
<evidence type="ECO:0000313" key="4">
    <source>
        <dbReference type="Proteomes" id="UP000274327"/>
    </source>
</evidence>
<dbReference type="GO" id="GO:0070567">
    <property type="term" value="F:cytidylyltransferase activity"/>
    <property type="evidence" value="ECO:0007669"/>
    <property type="project" value="InterPro"/>
</dbReference>
<dbReference type="GO" id="GO:0016301">
    <property type="term" value="F:kinase activity"/>
    <property type="evidence" value="ECO:0007669"/>
    <property type="project" value="UniProtKB-KW"/>
</dbReference>
<evidence type="ECO:0000256" key="2">
    <source>
        <dbReference type="ARBA" id="ARBA00022695"/>
    </source>
</evidence>
<protein>
    <submittedName>
        <fullName evidence="3">4-diphosphocytidyl-2C-methyl-D-erythritol kinase</fullName>
    </submittedName>
</protein>
<dbReference type="InterPro" id="IPR029044">
    <property type="entry name" value="Nucleotide-diphossugar_trans"/>
</dbReference>
<dbReference type="GeneID" id="78119860"/>
<dbReference type="EMBL" id="QOCI01000001">
    <property type="protein sequence ID" value="RRR20254.1"/>
    <property type="molecule type" value="Genomic_DNA"/>
</dbReference>
<keyword evidence="3" id="KW-0418">Kinase</keyword>
<keyword evidence="1" id="KW-0808">Transferase</keyword>
<keyword evidence="4" id="KW-1185">Reference proteome</keyword>
<gene>
    <name evidence="3" type="ORF">DS079_02305</name>
</gene>
<evidence type="ECO:0000256" key="1">
    <source>
        <dbReference type="ARBA" id="ARBA00022679"/>
    </source>
</evidence>
<proteinExistence type="predicted"/>
<dbReference type="RefSeq" id="WP_126984646.1">
    <property type="nucleotide sequence ID" value="NZ_ML133851.1"/>
</dbReference>
<dbReference type="SUPFAM" id="SSF53448">
    <property type="entry name" value="Nucleotide-diphospho-sugar transferases"/>
    <property type="match status" value="1"/>
</dbReference>
<reference evidence="3 4" key="1">
    <citation type="submission" date="2018-07" db="EMBL/GenBank/DDBJ databases">
        <title>Brachybacteriurn paraconglorneratum KCTC 9916.</title>
        <authorList>
            <person name="Li Y."/>
        </authorList>
    </citation>
    <scope>NUCLEOTIDE SEQUENCE [LARGE SCALE GENOMIC DNA]</scope>
    <source>
        <strain evidence="3 4">KCTC 9916</strain>
    </source>
</reference>
<evidence type="ECO:0000313" key="3">
    <source>
        <dbReference type="EMBL" id="RRR20254.1"/>
    </source>
</evidence>
<dbReference type="InterPro" id="IPR034683">
    <property type="entry name" value="IspD/TarI"/>
</dbReference>
<dbReference type="Proteomes" id="UP000274327">
    <property type="component" value="Unassembled WGS sequence"/>
</dbReference>